<sequence length="126" mass="13498">MSDYYALIREHLDAAQNAETAAEALQQLRSVLIGVGQLIDEQLAVAGVDDELSIAAAGKNAGLSENAVGPRLANTPRLAPYVTSGGRITAEDIKQARRDKYAGMPLPPDQPAQPMRFKPRRSTGRS</sequence>
<name>A0A7K3LHL6_9MYCO</name>
<organism evidence="2 3">
    <name type="scientific">Mycolicibacter kumamotonensis</name>
    <dbReference type="NCBI Taxonomy" id="354243"/>
    <lineage>
        <taxon>Bacteria</taxon>
        <taxon>Bacillati</taxon>
        <taxon>Actinomycetota</taxon>
        <taxon>Actinomycetes</taxon>
        <taxon>Mycobacteriales</taxon>
        <taxon>Mycobacteriaceae</taxon>
        <taxon>Mycolicibacter</taxon>
    </lineage>
</organism>
<accession>A0A7K3LHL6</accession>
<evidence type="ECO:0000256" key="1">
    <source>
        <dbReference type="SAM" id="MobiDB-lite"/>
    </source>
</evidence>
<dbReference type="EMBL" id="JAACYR010000126">
    <property type="protein sequence ID" value="NDJ91793.1"/>
    <property type="molecule type" value="Genomic_DNA"/>
</dbReference>
<gene>
    <name evidence="2" type="ORF">GWR20_22055</name>
</gene>
<reference evidence="2 3" key="1">
    <citation type="submission" date="2020-01" db="EMBL/GenBank/DDBJ databases">
        <authorList>
            <person name="Sanchez-Estrada R."/>
            <person name="Gonzalez-Y-Merchand J.A."/>
            <person name="Rivera-Gutierrez S."/>
        </authorList>
    </citation>
    <scope>NUCLEOTIDE SEQUENCE [LARGE SCALE GENOMIC DNA]</scope>
    <source>
        <strain evidence="2 3">CST 7247</strain>
    </source>
</reference>
<evidence type="ECO:0000313" key="2">
    <source>
        <dbReference type="EMBL" id="NDJ91793.1"/>
    </source>
</evidence>
<proteinExistence type="predicted"/>
<evidence type="ECO:0000313" key="3">
    <source>
        <dbReference type="Proteomes" id="UP000466523"/>
    </source>
</evidence>
<comment type="caution">
    <text evidence="2">The sequence shown here is derived from an EMBL/GenBank/DDBJ whole genome shotgun (WGS) entry which is preliminary data.</text>
</comment>
<dbReference type="RefSeq" id="WP_162113237.1">
    <property type="nucleotide sequence ID" value="NZ_JAACYR010000126.1"/>
</dbReference>
<dbReference type="AlphaFoldDB" id="A0A7K3LHL6"/>
<feature type="region of interest" description="Disordered" evidence="1">
    <location>
        <begin position="95"/>
        <end position="126"/>
    </location>
</feature>
<feature type="compositionally biased region" description="Basic residues" evidence="1">
    <location>
        <begin position="117"/>
        <end position="126"/>
    </location>
</feature>
<protein>
    <submittedName>
        <fullName evidence="2">Uncharacterized protein</fullName>
    </submittedName>
</protein>
<dbReference type="Proteomes" id="UP000466523">
    <property type="component" value="Unassembled WGS sequence"/>
</dbReference>